<evidence type="ECO:0000256" key="1">
    <source>
        <dbReference type="SAM" id="MobiDB-lite"/>
    </source>
</evidence>
<name>A0A1X6PGZ9_PORUM</name>
<feature type="compositionally biased region" description="Basic and acidic residues" evidence="1">
    <location>
        <begin position="9"/>
        <end position="20"/>
    </location>
</feature>
<evidence type="ECO:0000313" key="3">
    <source>
        <dbReference type="Proteomes" id="UP000218209"/>
    </source>
</evidence>
<evidence type="ECO:0008006" key="4">
    <source>
        <dbReference type="Google" id="ProtNLM"/>
    </source>
</evidence>
<sequence>MMETMRSYMTERSKIKHDSTGKSPRSIAKAQKQKDVKKAADWRMSVDEMDQLFKMATGVLQHNGGTCKTTPVTHGRAASRRAHAHGDGDKSKDADKSLLSDDKSVSNTRRGGASDCSRRFLTADEDGRAALEDDVAIRAILGSPRSAASARSTQADLARKTFEMQAAAATRAAEATLAAANRHFQLDMMRERRESRESDRRTRVAEQQAMAAVLTAQATLPVDKLRVLKDLYLETRDVAILQQIASISSSDGVASAGGACADGGSIAGGEGSTAGAGRAAASGGAVGSRRAGSSAGGRPDASPTLPLLEHCRGDLEGGGAAEGVRVGGGRHEGKSDGAAPAGEVHHTK</sequence>
<keyword evidence="3" id="KW-1185">Reference proteome</keyword>
<organism evidence="2 3">
    <name type="scientific">Porphyra umbilicalis</name>
    <name type="common">Purple laver</name>
    <name type="synonym">Red alga</name>
    <dbReference type="NCBI Taxonomy" id="2786"/>
    <lineage>
        <taxon>Eukaryota</taxon>
        <taxon>Rhodophyta</taxon>
        <taxon>Bangiophyceae</taxon>
        <taxon>Bangiales</taxon>
        <taxon>Bangiaceae</taxon>
        <taxon>Porphyra</taxon>
    </lineage>
</organism>
<feature type="compositionally biased region" description="Basic and acidic residues" evidence="1">
    <location>
        <begin position="84"/>
        <end position="104"/>
    </location>
</feature>
<evidence type="ECO:0000313" key="2">
    <source>
        <dbReference type="EMBL" id="OSX79963.1"/>
    </source>
</evidence>
<dbReference type="Proteomes" id="UP000218209">
    <property type="component" value="Unassembled WGS sequence"/>
</dbReference>
<gene>
    <name evidence="2" type="ORF">BU14_0066s0016</name>
</gene>
<protein>
    <recommendedName>
        <fullName evidence="4">No apical meristem-associated C-terminal domain-containing protein</fullName>
    </recommendedName>
</protein>
<reference evidence="2 3" key="1">
    <citation type="submission" date="2017-03" db="EMBL/GenBank/DDBJ databases">
        <title>WGS assembly of Porphyra umbilicalis.</title>
        <authorList>
            <person name="Brawley S.H."/>
            <person name="Blouin N.A."/>
            <person name="Ficko-Blean E."/>
            <person name="Wheeler G.L."/>
            <person name="Lohr M."/>
            <person name="Goodson H.V."/>
            <person name="Jenkins J.W."/>
            <person name="Blaby-Haas C.E."/>
            <person name="Helliwell K.E."/>
            <person name="Chan C."/>
            <person name="Marriage T."/>
            <person name="Bhattacharya D."/>
            <person name="Klein A.S."/>
            <person name="Badis Y."/>
            <person name="Brodie J."/>
            <person name="Cao Y."/>
            <person name="Collen J."/>
            <person name="Dittami S.M."/>
            <person name="Gachon C.M."/>
            <person name="Green B.R."/>
            <person name="Karpowicz S."/>
            <person name="Kim J.W."/>
            <person name="Kudahl U."/>
            <person name="Lin S."/>
            <person name="Michel G."/>
            <person name="Mittag M."/>
            <person name="Olson B.J."/>
            <person name="Pangilinan J."/>
            <person name="Peng Y."/>
            <person name="Qiu H."/>
            <person name="Shu S."/>
            <person name="Singer J.T."/>
            <person name="Smith A.G."/>
            <person name="Sprecher B.N."/>
            <person name="Wagner V."/>
            <person name="Wang W."/>
            <person name="Wang Z.-Y."/>
            <person name="Yan J."/>
            <person name="Yarish C."/>
            <person name="Zoeuner-Riek S."/>
            <person name="Zhuang Y."/>
            <person name="Zou Y."/>
            <person name="Lindquist E.A."/>
            <person name="Grimwood J."/>
            <person name="Barry K."/>
            <person name="Rokhsar D.S."/>
            <person name="Schmutz J."/>
            <person name="Stiller J.W."/>
            <person name="Grossman A.R."/>
            <person name="Prochnik S.E."/>
        </authorList>
    </citation>
    <scope>NUCLEOTIDE SEQUENCE [LARGE SCALE GENOMIC DNA]</scope>
    <source>
        <strain evidence="2">4086291</strain>
    </source>
</reference>
<feature type="region of interest" description="Disordered" evidence="1">
    <location>
        <begin position="1"/>
        <end position="40"/>
    </location>
</feature>
<dbReference type="AlphaFoldDB" id="A0A1X6PGZ9"/>
<accession>A0A1X6PGZ9</accession>
<dbReference type="EMBL" id="KV918783">
    <property type="protein sequence ID" value="OSX79963.1"/>
    <property type="molecule type" value="Genomic_DNA"/>
</dbReference>
<feature type="compositionally biased region" description="Gly residues" evidence="1">
    <location>
        <begin position="316"/>
        <end position="327"/>
    </location>
</feature>
<feature type="region of interest" description="Disordered" evidence="1">
    <location>
        <begin position="269"/>
        <end position="348"/>
    </location>
</feature>
<feature type="region of interest" description="Disordered" evidence="1">
    <location>
        <begin position="62"/>
        <end position="115"/>
    </location>
</feature>
<feature type="compositionally biased region" description="Polar residues" evidence="1">
    <location>
        <begin position="63"/>
        <end position="72"/>
    </location>
</feature>
<feature type="compositionally biased region" description="Low complexity" evidence="1">
    <location>
        <begin position="275"/>
        <end position="298"/>
    </location>
</feature>
<proteinExistence type="predicted"/>